<reference evidence="2" key="1">
    <citation type="submission" date="2018-12" db="EMBL/GenBank/DDBJ databases">
        <title>Genome sequencing of Streptococcus sp. KCOM 2412 (= ChDC F135).</title>
        <authorList>
            <person name="Kook J.-K."/>
            <person name="Park S.-N."/>
            <person name="Lim Y.K."/>
        </authorList>
    </citation>
    <scope>NUCLEOTIDE SEQUENCE [LARGE SCALE GENOMIC DNA]</scope>
    <source>
        <strain evidence="2">KCOM 2412</strain>
    </source>
</reference>
<dbReference type="AlphaFoldDB" id="A0A3S9MS76"/>
<organism evidence="1 2">
    <name type="scientific">Streptococcus periodonticum</name>
    <dbReference type="NCBI Taxonomy" id="2490633"/>
    <lineage>
        <taxon>Bacteria</taxon>
        <taxon>Bacillati</taxon>
        <taxon>Bacillota</taxon>
        <taxon>Bacilli</taxon>
        <taxon>Lactobacillales</taxon>
        <taxon>Streptococcaceae</taxon>
        <taxon>Streptococcus</taxon>
    </lineage>
</organism>
<keyword evidence="2" id="KW-1185">Reference proteome</keyword>
<dbReference type="Proteomes" id="UP000272924">
    <property type="component" value="Chromosome"/>
</dbReference>
<dbReference type="KEGG" id="spei:EHW89_05960"/>
<accession>A0A3S9MS76</accession>
<evidence type="ECO:0000313" key="2">
    <source>
        <dbReference type="Proteomes" id="UP000272924"/>
    </source>
</evidence>
<evidence type="ECO:0000313" key="1">
    <source>
        <dbReference type="EMBL" id="AZQ42029.1"/>
    </source>
</evidence>
<proteinExistence type="predicted"/>
<gene>
    <name evidence="1" type="ORF">EHW89_05960</name>
</gene>
<name>A0A3S9MS76_9STRE</name>
<dbReference type="EMBL" id="CP034543">
    <property type="protein sequence ID" value="AZQ42029.1"/>
    <property type="molecule type" value="Genomic_DNA"/>
</dbReference>
<sequence>MNITQEERLMSLLRDYVFLMDGDLVLGYRPEATNLTRSNLLQQMEEEYKTLTTDDSTLKNWYRDNIGLLNQVEDTSFEQALKEKILLAEIQTGHSIWQELTSKQVDRLGQKLVENEMIQSSSIDSKPVTKFKKIFPYLGKQ</sequence>
<protein>
    <submittedName>
        <fullName evidence="1">Uncharacterized protein</fullName>
    </submittedName>
</protein>
<dbReference type="RefSeq" id="WP_126467295.1">
    <property type="nucleotide sequence ID" value="NZ_CP034543.1"/>
</dbReference>